<evidence type="ECO:0000313" key="2">
    <source>
        <dbReference type="EMBL" id="EJT50673.1"/>
    </source>
</evidence>
<dbReference type="VEuPathDB" id="FungiDB:A1Q1_08225"/>
<dbReference type="AlphaFoldDB" id="J5R4L3"/>
<comment type="caution">
    <text evidence="2">The sequence shown here is derived from an EMBL/GenBank/DDBJ whole genome shotgun (WGS) entry which is preliminary data.</text>
</comment>
<dbReference type="InterPro" id="IPR033468">
    <property type="entry name" value="Metaxin_GST"/>
</dbReference>
<evidence type="ECO:0000313" key="3">
    <source>
        <dbReference type="Proteomes" id="UP000002748"/>
    </source>
</evidence>
<organism evidence="2 3">
    <name type="scientific">Trichosporon asahii var. asahii (strain ATCC 90039 / CBS 2479 / JCM 2466 / KCTC 7840 / NBRC 103889/ NCYC 2677 / UAMH 7654)</name>
    <name type="common">Yeast</name>
    <dbReference type="NCBI Taxonomy" id="1186058"/>
    <lineage>
        <taxon>Eukaryota</taxon>
        <taxon>Fungi</taxon>
        <taxon>Dikarya</taxon>
        <taxon>Basidiomycota</taxon>
        <taxon>Agaricomycotina</taxon>
        <taxon>Tremellomycetes</taxon>
        <taxon>Trichosporonales</taxon>
        <taxon>Trichosporonaceae</taxon>
        <taxon>Trichosporon</taxon>
    </lineage>
</organism>
<dbReference type="KEGG" id="tasa:A1Q1_08225"/>
<dbReference type="Pfam" id="PF17171">
    <property type="entry name" value="GST_C_6"/>
    <property type="match status" value="1"/>
</dbReference>
<dbReference type="Proteomes" id="UP000002748">
    <property type="component" value="Unassembled WGS sequence"/>
</dbReference>
<dbReference type="HOGENOM" id="CLU_077463_0_0_1"/>
<dbReference type="GeneID" id="25991737"/>
<dbReference type="EMBL" id="ALBS01000096">
    <property type="protein sequence ID" value="EJT50673.1"/>
    <property type="molecule type" value="Genomic_DNA"/>
</dbReference>
<name>J5R4L3_TRIAS</name>
<sequence>MLSAPDWVNRFYSKFPLVVLEPEDSLDWKNATPAGRGKDYTLWVHGGKPSTANDAKHAWASPDPASLHAQLLLLLRGIPVNMRIWTNETAVPGGALPTLHLTSGNRLVPHHDIRTWLDGTHKLSRDAELHGMPSQAAFDGAVALAKLVLGRIKPALLLSASVSTSENVVLLAAEPPSLSAGLATPLPASLTGDARCFQESTLIDRGVEALSALASKVDPKHWALGAAAPTPLDALITAYVHPIYLLPNGSPLKNALLSMPQLESYVGRVMDAAGEQAC</sequence>
<dbReference type="RefSeq" id="XP_014181847.1">
    <property type="nucleotide sequence ID" value="XM_014326372.1"/>
</dbReference>
<proteinExistence type="predicted"/>
<evidence type="ECO:0000259" key="1">
    <source>
        <dbReference type="Pfam" id="PF17171"/>
    </source>
</evidence>
<dbReference type="OrthoDB" id="198787at2759"/>
<reference evidence="2 3" key="1">
    <citation type="journal article" date="2012" name="Eukaryot. Cell">
        <title>Draft genome sequence of CBS 2479, the standard type strain of Trichosporon asahii.</title>
        <authorList>
            <person name="Yang R.Y."/>
            <person name="Li H.T."/>
            <person name="Zhu H."/>
            <person name="Zhou G.P."/>
            <person name="Wang M."/>
            <person name="Wang L."/>
        </authorList>
    </citation>
    <scope>NUCLEOTIDE SEQUENCE [LARGE SCALE GENOMIC DNA]</scope>
    <source>
        <strain evidence="3">ATCC 90039 / CBS 2479 / JCM 2466 / KCTC 7840 / NCYC 2677 / UAMH 7654</strain>
    </source>
</reference>
<gene>
    <name evidence="2" type="ORF">A1Q1_08225</name>
</gene>
<feature type="domain" description="Metaxin glutathione S-transferase" evidence="1">
    <location>
        <begin position="208"/>
        <end position="269"/>
    </location>
</feature>
<protein>
    <recommendedName>
        <fullName evidence="1">Metaxin glutathione S-transferase domain-containing protein</fullName>
    </recommendedName>
</protein>
<accession>J5R4L3</accession>